<feature type="region of interest" description="Disordered" evidence="1">
    <location>
        <begin position="325"/>
        <end position="353"/>
    </location>
</feature>
<reference evidence="3 4" key="1">
    <citation type="submission" date="2024-02" db="EMBL/GenBank/DDBJ databases">
        <title>First draft genome assembly of two strains of Seiridium cardinale.</title>
        <authorList>
            <person name="Emiliani G."/>
            <person name="Scali E."/>
        </authorList>
    </citation>
    <scope>NUCLEOTIDE SEQUENCE [LARGE SCALE GENOMIC DNA]</scope>
    <source>
        <strain evidence="3 4">BM-138-000479</strain>
    </source>
</reference>
<keyword evidence="2" id="KW-0472">Membrane</keyword>
<keyword evidence="2" id="KW-0812">Transmembrane</keyword>
<feature type="transmembrane region" description="Helical" evidence="2">
    <location>
        <begin position="418"/>
        <end position="440"/>
    </location>
</feature>
<name>A0ABR2XV86_9PEZI</name>
<feature type="compositionally biased region" description="Pro residues" evidence="1">
    <location>
        <begin position="14"/>
        <end position="24"/>
    </location>
</feature>
<dbReference type="EMBL" id="JARVKM010000020">
    <property type="protein sequence ID" value="KAK9777721.1"/>
    <property type="molecule type" value="Genomic_DNA"/>
</dbReference>
<keyword evidence="2" id="KW-1133">Transmembrane helix</keyword>
<feature type="compositionally biased region" description="Low complexity" evidence="1">
    <location>
        <begin position="1"/>
        <end position="13"/>
    </location>
</feature>
<protein>
    <submittedName>
        <fullName evidence="3">Uncharacterized protein</fullName>
    </submittedName>
</protein>
<feature type="transmembrane region" description="Helical" evidence="2">
    <location>
        <begin position="376"/>
        <end position="398"/>
    </location>
</feature>
<accession>A0ABR2XV86</accession>
<dbReference type="Proteomes" id="UP001465668">
    <property type="component" value="Unassembled WGS sequence"/>
</dbReference>
<proteinExistence type="predicted"/>
<sequence>MAQPGVPAGTAGPAPAPAPAPTPAPVMSAAERNAILRAMTQRVQAWKKVTKKNALKDFFRMSVPAGYDHSAKTIVGFLKENCHGIRMPRRDPAHLDDIENFYQADRDYKMDLSGDLADLELKLSQYLARLDRDFFFGLLSSPAPLYANRDVWMPGGPLPFAIVVHNEYDNPNLDSSNKIRQCVVGGWLAEKKQIHLWTQFLGITEPLYQRTWTEDEFSKLKLKLPVYTRTFDMLVDSLVHELCHLFIDVVGYYDQDGLWTRTREVTDDTFHGEQWLELYTFIITTLSGWAPESDWYQSQAARATKRKEDFRKGWADMDRLMGVGQAGDNAGPAGDNGGPAGDNGGPAGGGGDGDHGLVPDRVIDVDVQPVRTSNPWLTWIIMGIVVISSLYLVGSVLTQLCGFEVSLSVLDPIEWSEVLSFPLAVFVLFAMIIFFSFWLVRPDISSGMMGMFRALVFGGVFGRALQYFLSDYGLEPNPWIYLSWREMAGLVMLVVAAFWLKRGRRQDVPMIRCS</sequence>
<feature type="compositionally biased region" description="Gly residues" evidence="1">
    <location>
        <begin position="334"/>
        <end position="351"/>
    </location>
</feature>
<gene>
    <name evidence="3" type="ORF">SCAR479_05769</name>
</gene>
<evidence type="ECO:0000256" key="1">
    <source>
        <dbReference type="SAM" id="MobiDB-lite"/>
    </source>
</evidence>
<organism evidence="3 4">
    <name type="scientific">Seiridium cardinale</name>
    <dbReference type="NCBI Taxonomy" id="138064"/>
    <lineage>
        <taxon>Eukaryota</taxon>
        <taxon>Fungi</taxon>
        <taxon>Dikarya</taxon>
        <taxon>Ascomycota</taxon>
        <taxon>Pezizomycotina</taxon>
        <taxon>Sordariomycetes</taxon>
        <taxon>Xylariomycetidae</taxon>
        <taxon>Amphisphaeriales</taxon>
        <taxon>Sporocadaceae</taxon>
        <taxon>Seiridium</taxon>
    </lineage>
</organism>
<feature type="transmembrane region" description="Helical" evidence="2">
    <location>
        <begin position="452"/>
        <end position="469"/>
    </location>
</feature>
<evidence type="ECO:0000313" key="4">
    <source>
        <dbReference type="Proteomes" id="UP001465668"/>
    </source>
</evidence>
<keyword evidence="4" id="KW-1185">Reference proteome</keyword>
<feature type="region of interest" description="Disordered" evidence="1">
    <location>
        <begin position="1"/>
        <end position="25"/>
    </location>
</feature>
<comment type="caution">
    <text evidence="3">The sequence shown here is derived from an EMBL/GenBank/DDBJ whole genome shotgun (WGS) entry which is preliminary data.</text>
</comment>
<evidence type="ECO:0000256" key="2">
    <source>
        <dbReference type="SAM" id="Phobius"/>
    </source>
</evidence>
<evidence type="ECO:0000313" key="3">
    <source>
        <dbReference type="EMBL" id="KAK9777721.1"/>
    </source>
</evidence>
<feature type="transmembrane region" description="Helical" evidence="2">
    <location>
        <begin position="481"/>
        <end position="500"/>
    </location>
</feature>